<protein>
    <submittedName>
        <fullName evidence="3">C2 calcium-dependent membrane targeting</fullName>
    </submittedName>
</protein>
<dbReference type="SUPFAM" id="SSF49562">
    <property type="entry name" value="C2 domain (Calcium/lipid-binding domain, CaLB)"/>
    <property type="match status" value="1"/>
</dbReference>
<gene>
    <name evidence="3" type="ORF">CTI12_AA046260</name>
</gene>
<dbReference type="PANTHER" id="PTHR32246:SF69">
    <property type="entry name" value="CALCIUM-DEPENDENT LIPID-BINDING (CALB DOMAIN) FAMILY PROTEIN"/>
    <property type="match status" value="1"/>
</dbReference>
<dbReference type="PANTHER" id="PTHR32246">
    <property type="entry name" value="INGRESSION PROTEIN FIC1"/>
    <property type="match status" value="1"/>
</dbReference>
<dbReference type="PROSITE" id="PS50004">
    <property type="entry name" value="C2"/>
    <property type="match status" value="1"/>
</dbReference>
<dbReference type="CDD" id="cd04051">
    <property type="entry name" value="C2_SRC2_like"/>
    <property type="match status" value="1"/>
</dbReference>
<dbReference type="EMBL" id="PKPP01000227">
    <property type="protein sequence ID" value="PWA95659.1"/>
    <property type="molecule type" value="Genomic_DNA"/>
</dbReference>
<dbReference type="Pfam" id="PF00168">
    <property type="entry name" value="C2"/>
    <property type="match status" value="1"/>
</dbReference>
<comment type="caution">
    <text evidence="3">The sequence shown here is derived from an EMBL/GenBank/DDBJ whole genome shotgun (WGS) entry which is preliminary data.</text>
</comment>
<dbReference type="InterPro" id="IPR044750">
    <property type="entry name" value="C2_SRC2/BAP"/>
</dbReference>
<dbReference type="InterPro" id="IPR035892">
    <property type="entry name" value="C2_domain_sf"/>
</dbReference>
<dbReference type="GO" id="GO:0006952">
    <property type="term" value="P:defense response"/>
    <property type="evidence" value="ECO:0007669"/>
    <property type="project" value="InterPro"/>
</dbReference>
<sequence length="259" mass="28525">MENPISNTHIQTPRLSTSTSSPPQPQPQTTKILEINLISAQNLTTSTNMRRMHTYAIIHINPSTKLRSTLDIIGNQNPTWNDKFFFRVSEDFLISATSAVTFQIYAVGCLKDYFVGTVRYLLSSSSISSRNGAVIGLAGFSALHIRRRSGRVNGVLNIAATVYNSDDFPSLNGVEAICFRDMIAESDRRLTRFLNNVGAKICGEVASEIGVAASTLPIDMLTTSESLNEEMNSLTWANLIQILTEVIKACYNDANKSRP</sequence>
<dbReference type="AlphaFoldDB" id="A0A2U1QCB7"/>
<proteinExistence type="predicted"/>
<evidence type="ECO:0000259" key="2">
    <source>
        <dbReference type="PROSITE" id="PS50004"/>
    </source>
</evidence>
<evidence type="ECO:0000313" key="3">
    <source>
        <dbReference type="EMBL" id="PWA95659.1"/>
    </source>
</evidence>
<dbReference type="Gene3D" id="2.60.40.150">
    <property type="entry name" value="C2 domain"/>
    <property type="match status" value="1"/>
</dbReference>
<dbReference type="STRING" id="35608.A0A2U1QCB7"/>
<organism evidence="3 4">
    <name type="scientific">Artemisia annua</name>
    <name type="common">Sweet wormwood</name>
    <dbReference type="NCBI Taxonomy" id="35608"/>
    <lineage>
        <taxon>Eukaryota</taxon>
        <taxon>Viridiplantae</taxon>
        <taxon>Streptophyta</taxon>
        <taxon>Embryophyta</taxon>
        <taxon>Tracheophyta</taxon>
        <taxon>Spermatophyta</taxon>
        <taxon>Magnoliopsida</taxon>
        <taxon>eudicotyledons</taxon>
        <taxon>Gunneridae</taxon>
        <taxon>Pentapetalae</taxon>
        <taxon>asterids</taxon>
        <taxon>campanulids</taxon>
        <taxon>Asterales</taxon>
        <taxon>Asteraceae</taxon>
        <taxon>Asteroideae</taxon>
        <taxon>Anthemideae</taxon>
        <taxon>Artemisiinae</taxon>
        <taxon>Artemisia</taxon>
    </lineage>
</organism>
<dbReference type="InterPro" id="IPR000008">
    <property type="entry name" value="C2_dom"/>
</dbReference>
<name>A0A2U1QCB7_ARTAN</name>
<keyword evidence="4" id="KW-1185">Reference proteome</keyword>
<evidence type="ECO:0000256" key="1">
    <source>
        <dbReference type="SAM" id="MobiDB-lite"/>
    </source>
</evidence>
<accession>A0A2U1QCB7</accession>
<feature type="compositionally biased region" description="Polar residues" evidence="1">
    <location>
        <begin position="1"/>
        <end position="15"/>
    </location>
</feature>
<dbReference type="SMART" id="SM00239">
    <property type="entry name" value="C2"/>
    <property type="match status" value="1"/>
</dbReference>
<evidence type="ECO:0000313" key="4">
    <source>
        <dbReference type="Proteomes" id="UP000245207"/>
    </source>
</evidence>
<dbReference type="OrthoDB" id="1909968at2759"/>
<reference evidence="3 4" key="1">
    <citation type="journal article" date="2018" name="Mol. Plant">
        <title>The genome of Artemisia annua provides insight into the evolution of Asteraceae family and artemisinin biosynthesis.</title>
        <authorList>
            <person name="Shen Q."/>
            <person name="Zhang L."/>
            <person name="Liao Z."/>
            <person name="Wang S."/>
            <person name="Yan T."/>
            <person name="Shi P."/>
            <person name="Liu M."/>
            <person name="Fu X."/>
            <person name="Pan Q."/>
            <person name="Wang Y."/>
            <person name="Lv Z."/>
            <person name="Lu X."/>
            <person name="Zhang F."/>
            <person name="Jiang W."/>
            <person name="Ma Y."/>
            <person name="Chen M."/>
            <person name="Hao X."/>
            <person name="Li L."/>
            <person name="Tang Y."/>
            <person name="Lv G."/>
            <person name="Zhou Y."/>
            <person name="Sun X."/>
            <person name="Brodelius P.E."/>
            <person name="Rose J.K.C."/>
            <person name="Tang K."/>
        </authorList>
    </citation>
    <scope>NUCLEOTIDE SEQUENCE [LARGE SCALE GENOMIC DNA]</scope>
    <source>
        <strain evidence="4">cv. Huhao1</strain>
        <tissue evidence="3">Leaf</tissue>
    </source>
</reference>
<feature type="domain" description="C2" evidence="2">
    <location>
        <begin position="11"/>
        <end position="137"/>
    </location>
</feature>
<dbReference type="Proteomes" id="UP000245207">
    <property type="component" value="Unassembled WGS sequence"/>
</dbReference>
<feature type="region of interest" description="Disordered" evidence="1">
    <location>
        <begin position="1"/>
        <end position="28"/>
    </location>
</feature>